<dbReference type="GO" id="GO:0022857">
    <property type="term" value="F:transmembrane transporter activity"/>
    <property type="evidence" value="ECO:0007669"/>
    <property type="project" value="InterPro"/>
</dbReference>
<comment type="subcellular location">
    <subcellularLocation>
        <location evidence="1">Cell membrane</location>
        <topology evidence="1">Multi-pass membrane protein</topology>
    </subcellularLocation>
</comment>
<dbReference type="Gene3D" id="1.20.1250.20">
    <property type="entry name" value="MFS general substrate transporter like domains"/>
    <property type="match status" value="1"/>
</dbReference>
<feature type="transmembrane region" description="Helical" evidence="7">
    <location>
        <begin position="144"/>
        <end position="161"/>
    </location>
</feature>
<dbReference type="InterPro" id="IPR020846">
    <property type="entry name" value="MFS_dom"/>
</dbReference>
<feature type="transmembrane region" description="Helical" evidence="7">
    <location>
        <begin position="167"/>
        <end position="185"/>
    </location>
</feature>
<proteinExistence type="predicted"/>
<evidence type="ECO:0000256" key="3">
    <source>
        <dbReference type="ARBA" id="ARBA00022475"/>
    </source>
</evidence>
<gene>
    <name evidence="9" type="ORF">FPZ49_03310</name>
</gene>
<evidence type="ECO:0000256" key="4">
    <source>
        <dbReference type="ARBA" id="ARBA00022692"/>
    </source>
</evidence>
<feature type="transmembrane region" description="Helical" evidence="7">
    <location>
        <begin position="245"/>
        <end position="270"/>
    </location>
</feature>
<keyword evidence="10" id="KW-1185">Reference proteome</keyword>
<keyword evidence="4 7" id="KW-0812">Transmembrane</keyword>
<dbReference type="InterPro" id="IPR011701">
    <property type="entry name" value="MFS"/>
</dbReference>
<feature type="transmembrane region" description="Helical" evidence="7">
    <location>
        <begin position="212"/>
        <end position="233"/>
    </location>
</feature>
<dbReference type="GO" id="GO:0005886">
    <property type="term" value="C:plasma membrane"/>
    <property type="evidence" value="ECO:0007669"/>
    <property type="project" value="UniProtKB-SubCell"/>
</dbReference>
<dbReference type="PANTHER" id="PTHR23517">
    <property type="entry name" value="RESISTANCE PROTEIN MDTM, PUTATIVE-RELATED-RELATED"/>
    <property type="match status" value="1"/>
</dbReference>
<keyword evidence="3" id="KW-1003">Cell membrane</keyword>
<evidence type="ECO:0000256" key="5">
    <source>
        <dbReference type="ARBA" id="ARBA00022989"/>
    </source>
</evidence>
<feature type="transmembrane region" description="Helical" evidence="7">
    <location>
        <begin position="335"/>
        <end position="357"/>
    </location>
</feature>
<feature type="transmembrane region" description="Helical" evidence="7">
    <location>
        <begin position="77"/>
        <end position="96"/>
    </location>
</feature>
<evidence type="ECO:0000256" key="6">
    <source>
        <dbReference type="ARBA" id="ARBA00023136"/>
    </source>
</evidence>
<evidence type="ECO:0000259" key="8">
    <source>
        <dbReference type="PROSITE" id="PS50850"/>
    </source>
</evidence>
<feature type="transmembrane region" description="Helical" evidence="7">
    <location>
        <begin position="12"/>
        <end position="32"/>
    </location>
</feature>
<keyword evidence="5 7" id="KW-1133">Transmembrane helix</keyword>
<dbReference type="InterPro" id="IPR036259">
    <property type="entry name" value="MFS_trans_sf"/>
</dbReference>
<accession>A0A559KGL9</accession>
<evidence type="ECO:0000256" key="1">
    <source>
        <dbReference type="ARBA" id="ARBA00004651"/>
    </source>
</evidence>
<feature type="transmembrane region" description="Helical" evidence="7">
    <location>
        <begin position="282"/>
        <end position="315"/>
    </location>
</feature>
<dbReference type="PROSITE" id="PS50850">
    <property type="entry name" value="MFS"/>
    <property type="match status" value="1"/>
</dbReference>
<dbReference type="Proteomes" id="UP000317036">
    <property type="component" value="Unassembled WGS sequence"/>
</dbReference>
<dbReference type="PANTHER" id="PTHR23517:SF2">
    <property type="entry name" value="MULTIDRUG RESISTANCE PROTEIN MDTH"/>
    <property type="match status" value="1"/>
</dbReference>
<name>A0A559KGL9_9BACL</name>
<sequence length="395" mass="42314">MTLKLWSKDWPRGVPLLLANSFLMSIGFYALIPNLSVYLTHSLGWAPLLAGVLLMVRQFSQQGLMTLTGMISDRVGYRLTISLGFVLRGIGFGMFALGTSPLLIFVSAIIAGIGGSLFEPTSDAALTTLTNVQNRSRAYAVKKVTDNLGIVVSALLGSLLVSVSFHLLSLISGALFVIAGIMTYIRLPSIRIQVKPVAWADMWRTVTLDQPFVHYVAVMIGYFFLFMQLYLAIPARIVDLTGQASSVSVVFLVLSIMIILFQVPVSLLVRRLHAIRAIQAGFALLGTGLLVLGFAGHVAVFVAGIALFTVGMMTIEPASFDLTSRLARPGMTATYFGFYYLAMAIGGGISQGTGGLLMQLGSSSGLPGLLWWIGAFVSLLAIAGAEPLRKSLPAK</sequence>
<evidence type="ECO:0000313" key="9">
    <source>
        <dbReference type="EMBL" id="TVY11274.1"/>
    </source>
</evidence>
<dbReference type="EMBL" id="VNJI01000003">
    <property type="protein sequence ID" value="TVY11274.1"/>
    <property type="molecule type" value="Genomic_DNA"/>
</dbReference>
<protein>
    <submittedName>
        <fullName evidence="9">MFS transporter</fullName>
    </submittedName>
</protein>
<dbReference type="InterPro" id="IPR050171">
    <property type="entry name" value="MFS_Transporters"/>
</dbReference>
<dbReference type="SUPFAM" id="SSF103473">
    <property type="entry name" value="MFS general substrate transporter"/>
    <property type="match status" value="1"/>
</dbReference>
<dbReference type="OrthoDB" id="56516at2"/>
<reference evidence="9 10" key="1">
    <citation type="submission" date="2019-07" db="EMBL/GenBank/DDBJ databases">
        <authorList>
            <person name="Kim J."/>
        </authorList>
    </citation>
    <scope>NUCLEOTIDE SEQUENCE [LARGE SCALE GENOMIC DNA]</scope>
    <source>
        <strain evidence="9 10">JC52</strain>
    </source>
</reference>
<feature type="domain" description="Major facilitator superfamily (MFS) profile" evidence="8">
    <location>
        <begin position="13"/>
        <end position="393"/>
    </location>
</feature>
<organism evidence="9 10">
    <name type="scientific">Paenibacillus cremeus</name>
    <dbReference type="NCBI Taxonomy" id="2163881"/>
    <lineage>
        <taxon>Bacteria</taxon>
        <taxon>Bacillati</taxon>
        <taxon>Bacillota</taxon>
        <taxon>Bacilli</taxon>
        <taxon>Bacillales</taxon>
        <taxon>Paenibacillaceae</taxon>
        <taxon>Paenibacillus</taxon>
    </lineage>
</organism>
<keyword evidence="2" id="KW-0813">Transport</keyword>
<evidence type="ECO:0000313" key="10">
    <source>
        <dbReference type="Proteomes" id="UP000317036"/>
    </source>
</evidence>
<feature type="transmembrane region" description="Helical" evidence="7">
    <location>
        <begin position="369"/>
        <end position="385"/>
    </location>
</feature>
<dbReference type="AlphaFoldDB" id="A0A559KGL9"/>
<evidence type="ECO:0000256" key="2">
    <source>
        <dbReference type="ARBA" id="ARBA00022448"/>
    </source>
</evidence>
<feature type="transmembrane region" description="Helical" evidence="7">
    <location>
        <begin position="38"/>
        <end position="56"/>
    </location>
</feature>
<feature type="transmembrane region" description="Helical" evidence="7">
    <location>
        <begin position="102"/>
        <end position="118"/>
    </location>
</feature>
<evidence type="ECO:0000256" key="7">
    <source>
        <dbReference type="SAM" id="Phobius"/>
    </source>
</evidence>
<dbReference type="Pfam" id="PF07690">
    <property type="entry name" value="MFS_1"/>
    <property type="match status" value="1"/>
</dbReference>
<comment type="caution">
    <text evidence="9">The sequence shown here is derived from an EMBL/GenBank/DDBJ whole genome shotgun (WGS) entry which is preliminary data.</text>
</comment>
<keyword evidence="6 7" id="KW-0472">Membrane</keyword>